<dbReference type="Proteomes" id="UP000620104">
    <property type="component" value="Unassembled WGS sequence"/>
</dbReference>
<protein>
    <recommendedName>
        <fullName evidence="6">Inositolphosphotransferase Aur1/Ipt1 domain-containing protein</fullName>
    </recommendedName>
</protein>
<organism evidence="7 8">
    <name type="scientific">Naganishia liquefaciens</name>
    <dbReference type="NCBI Taxonomy" id="104408"/>
    <lineage>
        <taxon>Eukaryota</taxon>
        <taxon>Fungi</taxon>
        <taxon>Dikarya</taxon>
        <taxon>Basidiomycota</taxon>
        <taxon>Agaricomycotina</taxon>
        <taxon>Tremellomycetes</taxon>
        <taxon>Filobasidiales</taxon>
        <taxon>Filobasidiaceae</taxon>
        <taxon>Naganishia</taxon>
    </lineage>
</organism>
<feature type="transmembrane region" description="Helical" evidence="5">
    <location>
        <begin position="156"/>
        <end position="176"/>
    </location>
</feature>
<feature type="transmembrane region" description="Helical" evidence="5">
    <location>
        <begin position="78"/>
        <end position="98"/>
    </location>
</feature>
<dbReference type="CDD" id="cd03386">
    <property type="entry name" value="PAP2_Aur1_like"/>
    <property type="match status" value="1"/>
</dbReference>
<comment type="caution">
    <text evidence="7">The sequence shown here is derived from an EMBL/GenBank/DDBJ whole genome shotgun (WGS) entry which is preliminary data.</text>
</comment>
<evidence type="ECO:0000259" key="6">
    <source>
        <dbReference type="Pfam" id="PF14378"/>
    </source>
</evidence>
<accession>A0A8H3TPN6</accession>
<dbReference type="InterPro" id="IPR026841">
    <property type="entry name" value="Aur1/Ipt1"/>
</dbReference>
<dbReference type="PANTHER" id="PTHR31310">
    <property type="match status" value="1"/>
</dbReference>
<name>A0A8H3TPN6_9TREE</name>
<feature type="domain" description="Inositolphosphotransferase Aur1/Ipt1" evidence="6">
    <location>
        <begin position="123"/>
        <end position="304"/>
    </location>
</feature>
<dbReference type="InterPro" id="IPR052185">
    <property type="entry name" value="IPC_Synthase-Related"/>
</dbReference>
<comment type="subcellular location">
    <subcellularLocation>
        <location evidence="1">Membrane</location>
        <topology evidence="1">Multi-pass membrane protein</topology>
    </subcellularLocation>
</comment>
<keyword evidence="2 5" id="KW-0812">Transmembrane</keyword>
<proteinExistence type="predicted"/>
<feature type="transmembrane region" description="Helical" evidence="5">
    <location>
        <begin position="12"/>
        <end position="29"/>
    </location>
</feature>
<evidence type="ECO:0000256" key="5">
    <source>
        <dbReference type="SAM" id="Phobius"/>
    </source>
</evidence>
<feature type="transmembrane region" description="Helical" evidence="5">
    <location>
        <begin position="268"/>
        <end position="286"/>
    </location>
</feature>
<evidence type="ECO:0000256" key="4">
    <source>
        <dbReference type="ARBA" id="ARBA00023136"/>
    </source>
</evidence>
<feature type="transmembrane region" description="Helical" evidence="5">
    <location>
        <begin position="188"/>
        <end position="205"/>
    </location>
</feature>
<evidence type="ECO:0000256" key="3">
    <source>
        <dbReference type="ARBA" id="ARBA00022989"/>
    </source>
</evidence>
<evidence type="ECO:0000313" key="8">
    <source>
        <dbReference type="Proteomes" id="UP000620104"/>
    </source>
</evidence>
<feature type="transmembrane region" description="Helical" evidence="5">
    <location>
        <begin position="240"/>
        <end position="261"/>
    </location>
</feature>
<dbReference type="AlphaFoldDB" id="A0A8H3TPN6"/>
<dbReference type="EMBL" id="BLZA01000007">
    <property type="protein sequence ID" value="GHJ84270.1"/>
    <property type="molecule type" value="Genomic_DNA"/>
</dbReference>
<dbReference type="Pfam" id="PF14378">
    <property type="entry name" value="PAP2_3"/>
    <property type="match status" value="1"/>
</dbReference>
<keyword evidence="3 5" id="KW-1133">Transmembrane helix</keyword>
<sequence length="372" mass="42628">MSTVEEIPALSYILEPLLVAGLLTAGCLINHRPGRLQNIVHASKLLSQEKPDYLPTFFGKQIKIPDTERFRRNITSRFLAYFPFLLEVWYWLLTYWVYQIARALQALSMGDNTRSLSEAHARTILAIEKALAIDIEKPLQELVMKSEFILVFFNKTYAMVHIPATISYIGYSYYAFPPAIFQRVRRTLVLCNCLAFIIFSSWPCMPPRLLPFDEFGYIDTVHRGEAASIWTTNKFQNQLAAFPSLHFGYSFVIGLALFLYSPHRPVRLVALGYPVLILLIIMATANHYLLDAVGGFFVTVVAYKINHLLLYLRPLEEWGMWLCRTEKPLDKALFEQALSEYGVTASENGAAPYDQVHLMNDNDSRRSREDHA</sequence>
<keyword evidence="8" id="KW-1185">Reference proteome</keyword>
<keyword evidence="4 5" id="KW-0472">Membrane</keyword>
<dbReference type="GO" id="GO:0016020">
    <property type="term" value="C:membrane"/>
    <property type="evidence" value="ECO:0007669"/>
    <property type="project" value="UniProtKB-SubCell"/>
</dbReference>
<dbReference type="OrthoDB" id="2566866at2759"/>
<evidence type="ECO:0000313" key="7">
    <source>
        <dbReference type="EMBL" id="GHJ84270.1"/>
    </source>
</evidence>
<dbReference type="PANTHER" id="PTHR31310:SF7">
    <property type="entry name" value="PA-PHOSPHATASE RELATED-FAMILY PROTEIN DDB_G0268928"/>
    <property type="match status" value="1"/>
</dbReference>
<evidence type="ECO:0000256" key="2">
    <source>
        <dbReference type="ARBA" id="ARBA00022692"/>
    </source>
</evidence>
<evidence type="ECO:0000256" key="1">
    <source>
        <dbReference type="ARBA" id="ARBA00004141"/>
    </source>
</evidence>
<reference evidence="7" key="1">
    <citation type="submission" date="2020-07" db="EMBL/GenBank/DDBJ databases">
        <title>Draft Genome Sequence of a Deep-Sea Yeast, Naganishia (Cryptococcus) liquefaciens strain N6.</title>
        <authorList>
            <person name="Han Y.W."/>
            <person name="Kajitani R."/>
            <person name="Morimoto H."/>
            <person name="Parhat M."/>
            <person name="Tsubouchi H."/>
            <person name="Bakenova O."/>
            <person name="Ogata M."/>
            <person name="Argunhan B."/>
            <person name="Aoki R."/>
            <person name="Kajiwara S."/>
            <person name="Itoh T."/>
            <person name="Iwasaki H."/>
        </authorList>
    </citation>
    <scope>NUCLEOTIDE SEQUENCE</scope>
    <source>
        <strain evidence="7">N6</strain>
    </source>
</reference>
<gene>
    <name evidence="7" type="ORF">NliqN6_0672</name>
</gene>